<name>A0A8X6QN03_NEPPI</name>
<accession>A0A8X6QN03</accession>
<protein>
    <submittedName>
        <fullName evidence="1">Uncharacterized protein</fullName>
    </submittedName>
</protein>
<evidence type="ECO:0000313" key="2">
    <source>
        <dbReference type="Proteomes" id="UP000887013"/>
    </source>
</evidence>
<dbReference type="InterPro" id="IPR008042">
    <property type="entry name" value="Retrotrans_Pao"/>
</dbReference>
<dbReference type="OrthoDB" id="5876180at2759"/>
<dbReference type="Pfam" id="PF05380">
    <property type="entry name" value="Peptidase_A17"/>
    <property type="match status" value="1"/>
</dbReference>
<dbReference type="PANTHER" id="PTHR47331">
    <property type="entry name" value="PHD-TYPE DOMAIN-CONTAINING PROTEIN"/>
    <property type="match status" value="1"/>
</dbReference>
<keyword evidence="2" id="KW-1185">Reference proteome</keyword>
<evidence type="ECO:0000313" key="1">
    <source>
        <dbReference type="EMBL" id="GFU23226.1"/>
    </source>
</evidence>
<dbReference type="EMBL" id="BMAW01127920">
    <property type="protein sequence ID" value="GFU23226.1"/>
    <property type="molecule type" value="Genomic_DNA"/>
</dbReference>
<dbReference type="Proteomes" id="UP000887013">
    <property type="component" value="Unassembled WGS sequence"/>
</dbReference>
<reference evidence="1" key="1">
    <citation type="submission" date="2020-08" db="EMBL/GenBank/DDBJ databases">
        <title>Multicomponent nature underlies the extraordinary mechanical properties of spider dragline silk.</title>
        <authorList>
            <person name="Kono N."/>
            <person name="Nakamura H."/>
            <person name="Mori M."/>
            <person name="Yoshida Y."/>
            <person name="Ohtoshi R."/>
            <person name="Malay A.D."/>
            <person name="Moran D.A.P."/>
            <person name="Tomita M."/>
            <person name="Numata K."/>
            <person name="Arakawa K."/>
        </authorList>
    </citation>
    <scope>NUCLEOTIDE SEQUENCE</scope>
</reference>
<comment type="caution">
    <text evidence="1">The sequence shown here is derived from an EMBL/GenBank/DDBJ whole genome shotgun (WGS) entry which is preliminary data.</text>
</comment>
<dbReference type="AlphaFoldDB" id="A0A8X6QN03"/>
<feature type="non-terminal residue" evidence="1">
    <location>
        <position position="1"/>
    </location>
</feature>
<gene>
    <name evidence="1" type="ORF">NPIL_167251</name>
</gene>
<proteinExistence type="predicted"/>
<sequence length="86" mass="9898">KLAWDDELSPDIYATWLQWWSELPLFSELKIPRMILDSSAGDSSEIQIHTFSNDSQIAYGESTFLRVKHKDRISIDLVTSKSRVAL</sequence>
<organism evidence="1 2">
    <name type="scientific">Nephila pilipes</name>
    <name type="common">Giant wood spider</name>
    <name type="synonym">Nephila maculata</name>
    <dbReference type="NCBI Taxonomy" id="299642"/>
    <lineage>
        <taxon>Eukaryota</taxon>
        <taxon>Metazoa</taxon>
        <taxon>Ecdysozoa</taxon>
        <taxon>Arthropoda</taxon>
        <taxon>Chelicerata</taxon>
        <taxon>Arachnida</taxon>
        <taxon>Araneae</taxon>
        <taxon>Araneomorphae</taxon>
        <taxon>Entelegynae</taxon>
        <taxon>Araneoidea</taxon>
        <taxon>Nephilidae</taxon>
        <taxon>Nephila</taxon>
    </lineage>
</organism>